<dbReference type="Gene3D" id="2.60.40.3440">
    <property type="match status" value="1"/>
</dbReference>
<evidence type="ECO:0000256" key="1">
    <source>
        <dbReference type="SAM" id="SignalP"/>
    </source>
</evidence>
<evidence type="ECO:0000313" key="3">
    <source>
        <dbReference type="Proteomes" id="UP001597351"/>
    </source>
</evidence>
<name>A0ABW4TNN5_9ACTN</name>
<evidence type="ECO:0000313" key="2">
    <source>
        <dbReference type="EMBL" id="MFD1947093.1"/>
    </source>
</evidence>
<comment type="caution">
    <text evidence="2">The sequence shown here is derived from an EMBL/GenBank/DDBJ whole genome shotgun (WGS) entry which is preliminary data.</text>
</comment>
<dbReference type="Pfam" id="PF17963">
    <property type="entry name" value="Big_9"/>
    <property type="match status" value="1"/>
</dbReference>
<keyword evidence="1" id="KW-0732">Signal</keyword>
<proteinExistence type="predicted"/>
<feature type="chain" id="PRO_5045064619" evidence="1">
    <location>
        <begin position="25"/>
        <end position="309"/>
    </location>
</feature>
<dbReference type="Gene3D" id="2.60.40.10">
    <property type="entry name" value="Immunoglobulins"/>
    <property type="match status" value="2"/>
</dbReference>
<dbReference type="Proteomes" id="UP001597351">
    <property type="component" value="Unassembled WGS sequence"/>
</dbReference>
<gene>
    <name evidence="2" type="ORF">ACFSDE_09840</name>
</gene>
<accession>A0ABW4TNN5</accession>
<feature type="signal peptide" evidence="1">
    <location>
        <begin position="1"/>
        <end position="24"/>
    </location>
</feature>
<dbReference type="RefSeq" id="WP_343917867.1">
    <property type="nucleotide sequence ID" value="NZ_BAAAJT010000002.1"/>
</dbReference>
<organism evidence="2 3">
    <name type="scientific">Nocardioides aestuarii</name>
    <dbReference type="NCBI Taxonomy" id="252231"/>
    <lineage>
        <taxon>Bacteria</taxon>
        <taxon>Bacillati</taxon>
        <taxon>Actinomycetota</taxon>
        <taxon>Actinomycetes</taxon>
        <taxon>Propionibacteriales</taxon>
        <taxon>Nocardioidaceae</taxon>
        <taxon>Nocardioides</taxon>
    </lineage>
</organism>
<keyword evidence="3" id="KW-1185">Reference proteome</keyword>
<dbReference type="EMBL" id="JBHUGD010000003">
    <property type="protein sequence ID" value="MFD1947093.1"/>
    <property type="molecule type" value="Genomic_DNA"/>
</dbReference>
<dbReference type="InterPro" id="IPR013783">
    <property type="entry name" value="Ig-like_fold"/>
</dbReference>
<sequence>MKHAAALLTGVLVVAVLSAPAATAATGAAPTARNDRLVTFEDTGITYTAPGVLSNDTDPEGRRLTARMVRKPRHGTARLSSTGRLVYTPDRNWSGRDRLVYVARDASGRRDRATVVLVVKAVNDAPRLSMDIETPVREYSPGRVTLTARDPEGDAITYEFDCNGDGTYEVSQPQRRHDCEFGDQGVTTVRGRAVDAHGARSTAQLAVKVTNQKPVVTLPDDGSAGHVDEEIVVGLGSFADPGLDDGPWTATVDWGDGSPVEAIGSFAGPGDLGTLTHAWTMPALYEVTVYVAEAGGATGSSFTFASVID</sequence>
<reference evidence="3" key="1">
    <citation type="journal article" date="2019" name="Int. J. Syst. Evol. Microbiol.">
        <title>The Global Catalogue of Microorganisms (GCM) 10K type strain sequencing project: providing services to taxonomists for standard genome sequencing and annotation.</title>
        <authorList>
            <consortium name="The Broad Institute Genomics Platform"/>
            <consortium name="The Broad Institute Genome Sequencing Center for Infectious Disease"/>
            <person name="Wu L."/>
            <person name="Ma J."/>
        </authorList>
    </citation>
    <scope>NUCLEOTIDE SEQUENCE [LARGE SCALE GENOMIC DNA]</scope>
    <source>
        <strain evidence="3">CGMCC 1.12477</strain>
    </source>
</reference>
<protein>
    <submittedName>
        <fullName evidence="2">Ig-like domain-containing protein</fullName>
    </submittedName>
</protein>